<feature type="region of interest" description="Disordered" evidence="1">
    <location>
        <begin position="268"/>
        <end position="290"/>
    </location>
</feature>
<sequence length="670" mass="75001">MPLKLSPRHIREQSFHVTYSDREVSQLAQEIYDQTVADVHFSLFSFWVCESTQHYDKAKQHIPPHGVLQTHNLRPAGSRIQGSSWQQRSVSQPSTLRVEFPAWSRVGPITGPPPNTPDRPAPLKIRSRGESTVKNAVNQTPKTALARSVSSPVQTEPTTQTRKPPSPILEPILEVTSSLAATSLATNDSENISESEYSQDDGFSATYESNERLSITCEDSPHRWTGQLLTTQDRTSEGFLQDNNEQLYTTQDYTNEHILHRCNEQLSTTRDHPNEGEHTPRHCNEQSSITQDHTNISETSLHRWNEKLSITQDHSSGSEASPPRCNETLETELRRLEERSNHSEADTEAASVPDSERTADTISLFGRSTLDNITSTENPLDASHHSTSSSQDTTTFGRRVPALNSSSQTATRRPSQSQFAHSRSQLFNFTVSTRDLRNPSTHHQRYIQQSPPSFSRNTHAGATDRCLPLRRYETPSSNAISSSSFDLLSRSASALPRPTIQARRKASFLQKSKPLHQQPDRGQTELLMRAGPSFLNFSATPTRPLASRIFSPMQSNRAQAGTAASDAAANNSQVARLESMFRSTMRMYVESLLKRTRARGAQLEEVDRVTLSAEDAAWYDANGEFLQIVFGRKFVRLEGEDKATFEDIATQLRGESSSQWVRDLFAQSGL</sequence>
<dbReference type="AlphaFoldDB" id="A0A6A5XX31"/>
<feature type="region of interest" description="Disordered" evidence="1">
    <location>
        <begin position="337"/>
        <end position="359"/>
    </location>
</feature>
<protein>
    <submittedName>
        <fullName evidence="2">Uncharacterized protein</fullName>
    </submittedName>
</protein>
<name>A0A6A5XX31_9PLEO</name>
<organism evidence="2 3">
    <name type="scientific">Aaosphaeria arxii CBS 175.79</name>
    <dbReference type="NCBI Taxonomy" id="1450172"/>
    <lineage>
        <taxon>Eukaryota</taxon>
        <taxon>Fungi</taxon>
        <taxon>Dikarya</taxon>
        <taxon>Ascomycota</taxon>
        <taxon>Pezizomycotina</taxon>
        <taxon>Dothideomycetes</taxon>
        <taxon>Pleosporomycetidae</taxon>
        <taxon>Pleosporales</taxon>
        <taxon>Pleosporales incertae sedis</taxon>
        <taxon>Aaosphaeria</taxon>
    </lineage>
</organism>
<evidence type="ECO:0000313" key="3">
    <source>
        <dbReference type="Proteomes" id="UP000799778"/>
    </source>
</evidence>
<feature type="compositionally biased region" description="Polar residues" evidence="1">
    <location>
        <begin position="403"/>
        <end position="424"/>
    </location>
</feature>
<dbReference type="Proteomes" id="UP000799778">
    <property type="component" value="Unassembled WGS sequence"/>
</dbReference>
<feature type="region of interest" description="Disordered" evidence="1">
    <location>
        <begin position="130"/>
        <end position="167"/>
    </location>
</feature>
<evidence type="ECO:0000256" key="1">
    <source>
        <dbReference type="SAM" id="MobiDB-lite"/>
    </source>
</evidence>
<dbReference type="RefSeq" id="XP_033385858.1">
    <property type="nucleotide sequence ID" value="XM_033533042.1"/>
</dbReference>
<dbReference type="GeneID" id="54290439"/>
<feature type="compositionally biased region" description="Polar residues" evidence="1">
    <location>
        <begin position="130"/>
        <end position="163"/>
    </location>
</feature>
<feature type="region of interest" description="Disordered" evidence="1">
    <location>
        <begin position="371"/>
        <end position="424"/>
    </location>
</feature>
<reference evidence="2" key="1">
    <citation type="journal article" date="2020" name="Stud. Mycol.">
        <title>101 Dothideomycetes genomes: a test case for predicting lifestyles and emergence of pathogens.</title>
        <authorList>
            <person name="Haridas S."/>
            <person name="Albert R."/>
            <person name="Binder M."/>
            <person name="Bloem J."/>
            <person name="Labutti K."/>
            <person name="Salamov A."/>
            <person name="Andreopoulos B."/>
            <person name="Baker S."/>
            <person name="Barry K."/>
            <person name="Bills G."/>
            <person name="Bluhm B."/>
            <person name="Cannon C."/>
            <person name="Castanera R."/>
            <person name="Culley D."/>
            <person name="Daum C."/>
            <person name="Ezra D."/>
            <person name="Gonzalez J."/>
            <person name="Henrissat B."/>
            <person name="Kuo A."/>
            <person name="Liang C."/>
            <person name="Lipzen A."/>
            <person name="Lutzoni F."/>
            <person name="Magnuson J."/>
            <person name="Mondo S."/>
            <person name="Nolan M."/>
            <person name="Ohm R."/>
            <person name="Pangilinan J."/>
            <person name="Park H.-J."/>
            <person name="Ramirez L."/>
            <person name="Alfaro M."/>
            <person name="Sun H."/>
            <person name="Tritt A."/>
            <person name="Yoshinaga Y."/>
            <person name="Zwiers L.-H."/>
            <person name="Turgeon B."/>
            <person name="Goodwin S."/>
            <person name="Spatafora J."/>
            <person name="Crous P."/>
            <person name="Grigoriev I."/>
        </authorList>
    </citation>
    <scope>NUCLEOTIDE SEQUENCE</scope>
    <source>
        <strain evidence="2">CBS 175.79</strain>
    </source>
</reference>
<dbReference type="OrthoDB" id="3678410at2759"/>
<feature type="compositionally biased region" description="Basic and acidic residues" evidence="1">
    <location>
        <begin position="268"/>
        <end position="284"/>
    </location>
</feature>
<feature type="compositionally biased region" description="Low complexity" evidence="1">
    <location>
        <begin position="385"/>
        <end position="395"/>
    </location>
</feature>
<proteinExistence type="predicted"/>
<dbReference type="EMBL" id="ML978068">
    <property type="protein sequence ID" value="KAF2017519.1"/>
    <property type="molecule type" value="Genomic_DNA"/>
</dbReference>
<keyword evidence="3" id="KW-1185">Reference proteome</keyword>
<gene>
    <name evidence="2" type="ORF">BU24DRAFT_478618</name>
</gene>
<accession>A0A6A5XX31</accession>
<evidence type="ECO:0000313" key="2">
    <source>
        <dbReference type="EMBL" id="KAF2017519.1"/>
    </source>
</evidence>